<reference evidence="2" key="1">
    <citation type="submission" date="2020-08" db="EMBL/GenBank/DDBJ databases">
        <title>Whole genome shotgun sequence of Polymorphospora rubra NBRC 101157.</title>
        <authorList>
            <person name="Komaki H."/>
            <person name="Tamura T."/>
        </authorList>
    </citation>
    <scope>NUCLEOTIDE SEQUENCE</scope>
    <source>
        <strain evidence="2">NBRC 101157</strain>
    </source>
</reference>
<dbReference type="InterPro" id="IPR043129">
    <property type="entry name" value="ATPase_NBD"/>
</dbReference>
<accession>A0A810MYF6</accession>
<dbReference type="Gene3D" id="3.30.420.150">
    <property type="entry name" value="Exopolyphosphatase. Domain 2"/>
    <property type="match status" value="1"/>
</dbReference>
<keyword evidence="2" id="KW-0378">Hydrolase</keyword>
<evidence type="ECO:0000313" key="3">
    <source>
        <dbReference type="Proteomes" id="UP000680866"/>
    </source>
</evidence>
<dbReference type="Proteomes" id="UP000680866">
    <property type="component" value="Chromosome"/>
</dbReference>
<feature type="domain" description="Ppx/GppA phosphatase N-terminal" evidence="1">
    <location>
        <begin position="34"/>
        <end position="304"/>
    </location>
</feature>
<dbReference type="SUPFAM" id="SSF53067">
    <property type="entry name" value="Actin-like ATPase domain"/>
    <property type="match status" value="2"/>
</dbReference>
<dbReference type="Pfam" id="PF02541">
    <property type="entry name" value="Ppx-GppA"/>
    <property type="match status" value="1"/>
</dbReference>
<dbReference type="Gene3D" id="3.30.420.40">
    <property type="match status" value="1"/>
</dbReference>
<dbReference type="PANTHER" id="PTHR30005:SF13">
    <property type="entry name" value="EXOPOLYPHOSPHATASE 2"/>
    <property type="match status" value="1"/>
</dbReference>
<gene>
    <name evidence="2" type="ORF">Prubr_14360</name>
</gene>
<dbReference type="EMBL" id="AP023359">
    <property type="protein sequence ID" value="BCJ64415.1"/>
    <property type="molecule type" value="Genomic_DNA"/>
</dbReference>
<dbReference type="InterPro" id="IPR003695">
    <property type="entry name" value="Ppx_GppA_N"/>
</dbReference>
<evidence type="ECO:0000259" key="1">
    <source>
        <dbReference type="Pfam" id="PF02541"/>
    </source>
</evidence>
<dbReference type="CDD" id="cd24119">
    <property type="entry name" value="ASKHA_NBD_MtPPX2-like"/>
    <property type="match status" value="1"/>
</dbReference>
<dbReference type="PANTHER" id="PTHR30005">
    <property type="entry name" value="EXOPOLYPHOSPHATASE"/>
    <property type="match status" value="1"/>
</dbReference>
<dbReference type="AlphaFoldDB" id="A0A810MYF6"/>
<sequence length="310" mass="32419">MTRVAAIDCGTNSIRLLVADLPGPDDPPGAPLGDLIRQMEIVRLGQGVDRTGRLAPEAIERTRTALVGYAERIESLGVDRVRMCATSASRDASNADDFRAMVLDTLGVAPEVVTGVEEARLSFTGAVRGLPADARPPYLVVDIGGGSTEFVVGGAEVESAVSVDIGCVRMTERHLHGDPPSADQVAAAEVDIAEAVDRALAVVPGREAATLVGLAGSVTTVVGIARELPEYDPTRIHHARVSYEAVAKVTADLLARSAAQRMEIPVMHPGRADVIGAGALVLRIIMERAGMTSVVASEHDILDGIAWSLA</sequence>
<protein>
    <submittedName>
        <fullName evidence="2">Hydrolase</fullName>
    </submittedName>
</protein>
<dbReference type="InterPro" id="IPR050273">
    <property type="entry name" value="GppA/Ppx_hydrolase"/>
</dbReference>
<dbReference type="GO" id="GO:0016462">
    <property type="term" value="F:pyrophosphatase activity"/>
    <property type="evidence" value="ECO:0007669"/>
    <property type="project" value="TreeGrafter"/>
</dbReference>
<name>A0A810MYF6_9ACTN</name>
<keyword evidence="3" id="KW-1185">Reference proteome</keyword>
<dbReference type="KEGG" id="pry:Prubr_14360"/>
<proteinExistence type="predicted"/>
<evidence type="ECO:0000313" key="2">
    <source>
        <dbReference type="EMBL" id="BCJ64415.1"/>
    </source>
</evidence>
<organism evidence="2 3">
    <name type="scientific">Polymorphospora rubra</name>
    <dbReference type="NCBI Taxonomy" id="338584"/>
    <lineage>
        <taxon>Bacteria</taxon>
        <taxon>Bacillati</taxon>
        <taxon>Actinomycetota</taxon>
        <taxon>Actinomycetes</taxon>
        <taxon>Micromonosporales</taxon>
        <taxon>Micromonosporaceae</taxon>
        <taxon>Polymorphospora</taxon>
    </lineage>
</organism>